<feature type="domain" description="PhoU" evidence="7">
    <location>
        <begin position="133"/>
        <end position="218"/>
    </location>
</feature>
<feature type="domain" description="PhoU" evidence="7">
    <location>
        <begin position="32"/>
        <end position="116"/>
    </location>
</feature>
<dbReference type="GO" id="GO:0045936">
    <property type="term" value="P:negative regulation of phosphate metabolic process"/>
    <property type="evidence" value="ECO:0007669"/>
    <property type="project" value="InterPro"/>
</dbReference>
<reference evidence="8 9" key="1">
    <citation type="submission" date="2017-05" db="EMBL/GenBank/DDBJ databases">
        <title>Genomic insights into alkan degradation activity of Oleiphilus messinensis.</title>
        <authorList>
            <person name="Kozyavkin S.A."/>
            <person name="Slesarev A.I."/>
            <person name="Golyshin P.N."/>
            <person name="Korzhenkov A."/>
            <person name="Golyshina O.N."/>
            <person name="Toshchakov S.V."/>
        </authorList>
    </citation>
    <scope>NUCLEOTIDE SEQUENCE [LARGE SCALE GENOMIC DNA]</scope>
    <source>
        <strain evidence="8 9">ME102</strain>
    </source>
</reference>
<dbReference type="Gene3D" id="1.20.58.220">
    <property type="entry name" value="Phosphate transport system protein phou homolog 2, domain 2"/>
    <property type="match status" value="2"/>
</dbReference>
<dbReference type="NCBIfam" id="TIGR02135">
    <property type="entry name" value="phoU_full"/>
    <property type="match status" value="1"/>
</dbReference>
<evidence type="ECO:0000256" key="2">
    <source>
        <dbReference type="ARBA" id="ARBA00008107"/>
    </source>
</evidence>
<dbReference type="FunFam" id="1.20.58.220:FF:000001">
    <property type="entry name" value="Phosphate-specific transport system accessory protein PhoU"/>
    <property type="match status" value="1"/>
</dbReference>
<dbReference type="InterPro" id="IPR028366">
    <property type="entry name" value="PhoU"/>
</dbReference>
<dbReference type="OrthoDB" id="9814256at2"/>
<comment type="subcellular location">
    <subcellularLocation>
        <location evidence="1 6">Cytoplasm</location>
    </subcellularLocation>
</comment>
<organism evidence="8 9">
    <name type="scientific">Oleiphilus messinensis</name>
    <dbReference type="NCBI Taxonomy" id="141451"/>
    <lineage>
        <taxon>Bacteria</taxon>
        <taxon>Pseudomonadati</taxon>
        <taxon>Pseudomonadota</taxon>
        <taxon>Gammaproteobacteria</taxon>
        <taxon>Oceanospirillales</taxon>
        <taxon>Oleiphilaceae</taxon>
        <taxon>Oleiphilus</taxon>
    </lineage>
</organism>
<gene>
    <name evidence="8" type="ORF">OLMES_4785</name>
</gene>
<keyword evidence="4 6" id="KW-0963">Cytoplasm</keyword>
<dbReference type="GO" id="GO:0005737">
    <property type="term" value="C:cytoplasm"/>
    <property type="evidence" value="ECO:0007669"/>
    <property type="project" value="UniProtKB-SubCell"/>
</dbReference>
<evidence type="ECO:0000256" key="5">
    <source>
        <dbReference type="ARBA" id="ARBA00022592"/>
    </source>
</evidence>
<evidence type="ECO:0000313" key="8">
    <source>
        <dbReference type="EMBL" id="ARU58774.1"/>
    </source>
</evidence>
<evidence type="ECO:0000313" key="9">
    <source>
        <dbReference type="Proteomes" id="UP000196027"/>
    </source>
</evidence>
<keyword evidence="5 6" id="KW-0592">Phosphate transport</keyword>
<dbReference type="PANTHER" id="PTHR42930">
    <property type="entry name" value="PHOSPHATE-SPECIFIC TRANSPORT SYSTEM ACCESSORY PROTEIN PHOU"/>
    <property type="match status" value="1"/>
</dbReference>
<dbReference type="GO" id="GO:0006817">
    <property type="term" value="P:phosphate ion transport"/>
    <property type="evidence" value="ECO:0007669"/>
    <property type="project" value="UniProtKB-KW"/>
</dbReference>
<dbReference type="EMBL" id="CP021425">
    <property type="protein sequence ID" value="ARU58774.1"/>
    <property type="molecule type" value="Genomic_DNA"/>
</dbReference>
<proteinExistence type="inferred from homology"/>
<protein>
    <recommendedName>
        <fullName evidence="6">Phosphate-specific transport system accessory protein PhoU</fullName>
    </recommendedName>
</protein>
<dbReference type="Proteomes" id="UP000196027">
    <property type="component" value="Chromosome"/>
</dbReference>
<evidence type="ECO:0000256" key="1">
    <source>
        <dbReference type="ARBA" id="ARBA00004496"/>
    </source>
</evidence>
<sequence length="242" mass="27562">MDLKNEDFTQHKHISQQFNTELLELKNHFLVMGGLVEQQVSDAVRALMNGDSGVAEEVRLRDREVDKLEMTIDEECVQVIARRQPAARDLRLVVSVAKMVNDLERIGDEAKKIAKIAINLAEEGQPPRGYVEVRHIANHVAQMVHQALNCFARLDAEMAVEIMREDYSVDSEYKSAMRSLVTFMMEDPRSISRILSVMWVLRALERIGDHARNLAEHVIYMVKGKDVRHTPMEKVEATVAGD</sequence>
<dbReference type="Pfam" id="PF01895">
    <property type="entry name" value="PhoU"/>
    <property type="match status" value="2"/>
</dbReference>
<dbReference type="RefSeq" id="WP_087463516.1">
    <property type="nucleotide sequence ID" value="NZ_CP021425.1"/>
</dbReference>
<dbReference type="InterPro" id="IPR038078">
    <property type="entry name" value="PhoU-like_sf"/>
</dbReference>
<dbReference type="FunFam" id="1.20.58.220:FF:000002">
    <property type="entry name" value="Phosphate-specific transport system accessory protein PhoU"/>
    <property type="match status" value="1"/>
</dbReference>
<comment type="function">
    <text evidence="6">Plays a role in the regulation of phosphate uptake.</text>
</comment>
<evidence type="ECO:0000259" key="7">
    <source>
        <dbReference type="Pfam" id="PF01895"/>
    </source>
</evidence>
<comment type="similarity">
    <text evidence="2 6">Belongs to the PhoU family.</text>
</comment>
<evidence type="ECO:0000256" key="4">
    <source>
        <dbReference type="ARBA" id="ARBA00022490"/>
    </source>
</evidence>
<evidence type="ECO:0000256" key="3">
    <source>
        <dbReference type="ARBA" id="ARBA00022448"/>
    </source>
</evidence>
<comment type="subunit">
    <text evidence="6">Homodimer.</text>
</comment>
<accession>A0A1Y0IHB6</accession>
<keyword evidence="9" id="KW-1185">Reference proteome</keyword>
<dbReference type="GO" id="GO:0030643">
    <property type="term" value="P:intracellular phosphate ion homeostasis"/>
    <property type="evidence" value="ECO:0007669"/>
    <property type="project" value="InterPro"/>
</dbReference>
<dbReference type="InterPro" id="IPR026022">
    <property type="entry name" value="PhoU_dom"/>
</dbReference>
<dbReference type="KEGG" id="ome:OLMES_4785"/>
<dbReference type="AlphaFoldDB" id="A0A1Y0IHB6"/>
<dbReference type="PANTHER" id="PTHR42930:SF3">
    <property type="entry name" value="PHOSPHATE-SPECIFIC TRANSPORT SYSTEM ACCESSORY PROTEIN PHOU"/>
    <property type="match status" value="1"/>
</dbReference>
<name>A0A1Y0IHB6_9GAMM</name>
<dbReference type="PIRSF" id="PIRSF003107">
    <property type="entry name" value="PhoU"/>
    <property type="match status" value="1"/>
</dbReference>
<evidence type="ECO:0000256" key="6">
    <source>
        <dbReference type="PIRNR" id="PIRNR003107"/>
    </source>
</evidence>
<keyword evidence="3 6" id="KW-0813">Transport</keyword>
<dbReference type="SUPFAM" id="SSF109755">
    <property type="entry name" value="PhoU-like"/>
    <property type="match status" value="1"/>
</dbReference>